<dbReference type="PANTHER" id="PTHR33991">
    <property type="entry name" value="DNA REPAIR PROTEIN RECO"/>
    <property type="match status" value="1"/>
</dbReference>
<keyword evidence="10" id="KW-1185">Reference proteome</keyword>
<dbReference type="EMBL" id="CP113864">
    <property type="protein sequence ID" value="WAM30559.1"/>
    <property type="molecule type" value="Genomic_DNA"/>
</dbReference>
<comment type="similarity">
    <text evidence="1 7">Belongs to the RecO family.</text>
</comment>
<evidence type="ECO:0000313" key="10">
    <source>
        <dbReference type="Proteomes" id="UP001164745"/>
    </source>
</evidence>
<accession>A0ABY7BCJ8</accession>
<dbReference type="Pfam" id="PF11967">
    <property type="entry name" value="RecO_N"/>
    <property type="match status" value="1"/>
</dbReference>
<evidence type="ECO:0000256" key="4">
    <source>
        <dbReference type="ARBA" id="ARBA00023172"/>
    </source>
</evidence>
<dbReference type="InterPro" id="IPR022572">
    <property type="entry name" value="DNA_rep/recomb_RecO_N"/>
</dbReference>
<dbReference type="InterPro" id="IPR003717">
    <property type="entry name" value="RecO"/>
</dbReference>
<evidence type="ECO:0000313" key="9">
    <source>
        <dbReference type="EMBL" id="WAM30559.1"/>
    </source>
</evidence>
<sequence>MKFVKAKGIVLKDINFEESSKVLTILTAEIGKIQALSKNCRRTLSPLSAVSQPLIYSEFVFTKAKDIYSISSASVIESFFDLTQNVDLTIYSSYLIELVDNFIELEQKNEDVLRLLLNSLYMLKKGAEPETICRIFEIKILIFTGFFPQFTQCVKCHKSSLNQIFFSFKNAGVVCPECKEEDDVKISLETVEKILIIAATDLKKLSKIKIDKELNTILKNLMITYIKLVLQKDVRILDFFRFIK</sequence>
<dbReference type="InterPro" id="IPR037278">
    <property type="entry name" value="ARFGAP/RecO"/>
</dbReference>
<keyword evidence="5 7" id="KW-0234">DNA repair</keyword>
<gene>
    <name evidence="7 9" type="primary">recO</name>
    <name evidence="9" type="ORF">OTJ99_001311</name>
</gene>
<reference evidence="9" key="1">
    <citation type="submission" date="2022-12" db="EMBL/GenBank/DDBJ databases">
        <authorList>
            <person name="Bing R.G."/>
            <person name="Willard D.J."/>
            <person name="Manesh M.J.H."/>
            <person name="Laemthong T."/>
            <person name="Crosby J.R."/>
            <person name="Kelly R.M."/>
        </authorList>
    </citation>
    <scope>NUCLEOTIDE SEQUENCE</scope>
    <source>
        <strain evidence="9">DSM 8991</strain>
    </source>
</reference>
<organism evidence="9 10">
    <name type="scientific">Caldicellulosiruptor naganoensis</name>
    <dbReference type="NCBI Taxonomy" id="29324"/>
    <lineage>
        <taxon>Bacteria</taxon>
        <taxon>Bacillati</taxon>
        <taxon>Bacillota</taxon>
        <taxon>Bacillota incertae sedis</taxon>
        <taxon>Caldicellulosiruptorales</taxon>
        <taxon>Caldicellulosiruptoraceae</taxon>
        <taxon>Caldicellulosiruptor</taxon>
    </lineage>
</organism>
<dbReference type="Gene3D" id="2.40.50.140">
    <property type="entry name" value="Nucleic acid-binding proteins"/>
    <property type="match status" value="1"/>
</dbReference>
<dbReference type="HAMAP" id="MF_00201">
    <property type="entry name" value="RecO"/>
    <property type="match status" value="1"/>
</dbReference>
<dbReference type="RefSeq" id="WP_045164778.1">
    <property type="nucleotide sequence ID" value="NZ_CP113864.1"/>
</dbReference>
<dbReference type="SUPFAM" id="SSF57863">
    <property type="entry name" value="ArfGap/RecO-like zinc finger"/>
    <property type="match status" value="1"/>
</dbReference>
<dbReference type="PANTHER" id="PTHR33991:SF1">
    <property type="entry name" value="DNA REPAIR PROTEIN RECO"/>
    <property type="match status" value="1"/>
</dbReference>
<comment type="function">
    <text evidence="7">Involved in DNA repair and RecF pathway recombination.</text>
</comment>
<keyword evidence="3 7" id="KW-0227">DNA damage</keyword>
<protein>
    <recommendedName>
        <fullName evidence="2 7">DNA repair protein RecO</fullName>
    </recommendedName>
    <alternativeName>
        <fullName evidence="6 7">Recombination protein O</fullName>
    </alternativeName>
</protein>
<evidence type="ECO:0000256" key="2">
    <source>
        <dbReference type="ARBA" id="ARBA00021310"/>
    </source>
</evidence>
<dbReference type="InterPro" id="IPR012340">
    <property type="entry name" value="NA-bd_OB-fold"/>
</dbReference>
<keyword evidence="4 7" id="KW-0233">DNA recombination</keyword>
<dbReference type="Gene3D" id="1.20.1440.120">
    <property type="entry name" value="Recombination protein O, C-terminal domain"/>
    <property type="match status" value="1"/>
</dbReference>
<evidence type="ECO:0000256" key="6">
    <source>
        <dbReference type="ARBA" id="ARBA00033409"/>
    </source>
</evidence>
<evidence type="ECO:0000256" key="5">
    <source>
        <dbReference type="ARBA" id="ARBA00023204"/>
    </source>
</evidence>
<dbReference type="NCBIfam" id="TIGR00613">
    <property type="entry name" value="reco"/>
    <property type="match status" value="1"/>
</dbReference>
<proteinExistence type="inferred from homology"/>
<evidence type="ECO:0000256" key="1">
    <source>
        <dbReference type="ARBA" id="ARBA00007452"/>
    </source>
</evidence>
<dbReference type="Pfam" id="PF02565">
    <property type="entry name" value="RecO_C"/>
    <property type="match status" value="1"/>
</dbReference>
<dbReference type="Proteomes" id="UP001164745">
    <property type="component" value="Chromosome"/>
</dbReference>
<evidence type="ECO:0000259" key="8">
    <source>
        <dbReference type="Pfam" id="PF11967"/>
    </source>
</evidence>
<feature type="domain" description="DNA replication/recombination mediator RecO N-terminal" evidence="8">
    <location>
        <begin position="1"/>
        <end position="79"/>
    </location>
</feature>
<evidence type="ECO:0000256" key="7">
    <source>
        <dbReference type="HAMAP-Rule" id="MF_00201"/>
    </source>
</evidence>
<dbReference type="SUPFAM" id="SSF50249">
    <property type="entry name" value="Nucleic acid-binding proteins"/>
    <property type="match status" value="1"/>
</dbReference>
<name>A0ABY7BCJ8_9FIRM</name>
<evidence type="ECO:0000256" key="3">
    <source>
        <dbReference type="ARBA" id="ARBA00022763"/>
    </source>
</evidence>
<dbReference type="InterPro" id="IPR042242">
    <property type="entry name" value="RecO_C"/>
</dbReference>